<evidence type="ECO:0000259" key="2">
    <source>
        <dbReference type="SMART" id="SM00976"/>
    </source>
</evidence>
<feature type="region of interest" description="Disordered" evidence="1">
    <location>
        <begin position="1662"/>
        <end position="1705"/>
    </location>
</feature>
<reference evidence="3 4" key="1">
    <citation type="journal article" date="2023" name="Plant Dis.">
        <title>First Report of Diplodia intermedia Causing Canker and Dieback Diseases on Apple Trees in Canada.</title>
        <authorList>
            <person name="Ellouze W."/>
            <person name="Ilyukhin E."/>
            <person name="Sulman M."/>
            <person name="Ali S."/>
        </authorList>
    </citation>
    <scope>NUCLEOTIDE SEQUENCE [LARGE SCALE GENOMIC DNA]</scope>
    <source>
        <strain evidence="3 4">M45-28</strain>
    </source>
</reference>
<feature type="compositionally biased region" description="Polar residues" evidence="1">
    <location>
        <begin position="862"/>
        <end position="880"/>
    </location>
</feature>
<feature type="compositionally biased region" description="Low complexity" evidence="1">
    <location>
        <begin position="1374"/>
        <end position="1391"/>
    </location>
</feature>
<feature type="compositionally biased region" description="Polar residues" evidence="1">
    <location>
        <begin position="462"/>
        <end position="476"/>
    </location>
</feature>
<feature type="domain" description="Telomeric single stranded DNA binding POT1/Cdc13" evidence="2">
    <location>
        <begin position="1540"/>
        <end position="1696"/>
    </location>
</feature>
<dbReference type="SMART" id="SM00976">
    <property type="entry name" value="Telo_bind"/>
    <property type="match status" value="1"/>
</dbReference>
<feature type="compositionally biased region" description="Low complexity" evidence="1">
    <location>
        <begin position="1729"/>
        <end position="1739"/>
    </location>
</feature>
<feature type="compositionally biased region" description="Polar residues" evidence="1">
    <location>
        <begin position="1242"/>
        <end position="1256"/>
    </location>
</feature>
<feature type="compositionally biased region" description="Acidic residues" evidence="1">
    <location>
        <begin position="390"/>
        <end position="404"/>
    </location>
</feature>
<feature type="compositionally biased region" description="Low complexity" evidence="1">
    <location>
        <begin position="1062"/>
        <end position="1074"/>
    </location>
</feature>
<feature type="compositionally biased region" description="Polar residues" evidence="1">
    <location>
        <begin position="991"/>
        <end position="1004"/>
    </location>
</feature>
<evidence type="ECO:0000313" key="3">
    <source>
        <dbReference type="EMBL" id="KAL1644467.1"/>
    </source>
</evidence>
<feature type="compositionally biased region" description="Acidic residues" evidence="1">
    <location>
        <begin position="329"/>
        <end position="346"/>
    </location>
</feature>
<feature type="compositionally biased region" description="Acidic residues" evidence="1">
    <location>
        <begin position="354"/>
        <end position="364"/>
    </location>
</feature>
<feature type="compositionally biased region" description="Basic and acidic residues" evidence="1">
    <location>
        <begin position="1865"/>
        <end position="1886"/>
    </location>
</feature>
<feature type="compositionally biased region" description="Low complexity" evidence="1">
    <location>
        <begin position="837"/>
        <end position="848"/>
    </location>
</feature>
<feature type="compositionally biased region" description="Low complexity" evidence="1">
    <location>
        <begin position="1521"/>
        <end position="1530"/>
    </location>
</feature>
<dbReference type="SUPFAM" id="SSF50249">
    <property type="entry name" value="Nucleic acid-binding proteins"/>
    <property type="match status" value="1"/>
</dbReference>
<feature type="region of interest" description="Disordered" evidence="1">
    <location>
        <begin position="224"/>
        <end position="503"/>
    </location>
</feature>
<feature type="compositionally biased region" description="Basic residues" evidence="1">
    <location>
        <begin position="1767"/>
        <end position="1777"/>
    </location>
</feature>
<proteinExistence type="predicted"/>
<feature type="compositionally biased region" description="Basic and acidic residues" evidence="1">
    <location>
        <begin position="1682"/>
        <end position="1692"/>
    </location>
</feature>
<feature type="compositionally biased region" description="Polar residues" evidence="1">
    <location>
        <begin position="589"/>
        <end position="602"/>
    </location>
</feature>
<feature type="compositionally biased region" description="Polar residues" evidence="1">
    <location>
        <begin position="1282"/>
        <end position="1299"/>
    </location>
</feature>
<comment type="caution">
    <text evidence="3">The sequence shown here is derived from an EMBL/GenBank/DDBJ whole genome shotgun (WGS) entry which is preliminary data.</text>
</comment>
<dbReference type="Gene3D" id="2.40.50.140">
    <property type="entry name" value="Nucleic acid-binding proteins"/>
    <property type="match status" value="1"/>
</dbReference>
<feature type="compositionally biased region" description="Polar residues" evidence="1">
    <location>
        <begin position="1495"/>
        <end position="1510"/>
    </location>
</feature>
<feature type="region of interest" description="Disordered" evidence="1">
    <location>
        <begin position="1828"/>
        <end position="1886"/>
    </location>
</feature>
<gene>
    <name evidence="3" type="ORF">SLS58_004381</name>
</gene>
<evidence type="ECO:0000313" key="4">
    <source>
        <dbReference type="Proteomes" id="UP001521184"/>
    </source>
</evidence>
<feature type="compositionally biased region" description="Basic and acidic residues" evidence="1">
    <location>
        <begin position="849"/>
        <end position="861"/>
    </location>
</feature>
<feature type="region of interest" description="Disordered" evidence="1">
    <location>
        <begin position="1458"/>
        <end position="1530"/>
    </location>
</feature>
<dbReference type="InterPro" id="IPR012340">
    <property type="entry name" value="NA-bd_OB-fold"/>
</dbReference>
<feature type="region of interest" description="Disordered" evidence="1">
    <location>
        <begin position="707"/>
        <end position="1223"/>
    </location>
</feature>
<dbReference type="InterPro" id="IPR011564">
    <property type="entry name" value="Telomer_end-bd_POT1/Cdc13"/>
</dbReference>
<feature type="compositionally biased region" description="Basic and acidic residues" evidence="1">
    <location>
        <begin position="294"/>
        <end position="314"/>
    </location>
</feature>
<accession>A0ABR3TU20</accession>
<feature type="compositionally biased region" description="Basic and acidic residues" evidence="1">
    <location>
        <begin position="1172"/>
        <end position="1185"/>
    </location>
</feature>
<feature type="compositionally biased region" description="Low complexity" evidence="1">
    <location>
        <begin position="1005"/>
        <end position="1035"/>
    </location>
</feature>
<name>A0ABR3TU20_9PEZI</name>
<feature type="compositionally biased region" description="Basic and acidic residues" evidence="1">
    <location>
        <begin position="523"/>
        <end position="534"/>
    </location>
</feature>
<feature type="region of interest" description="Disordered" evidence="1">
    <location>
        <begin position="1720"/>
        <end position="1799"/>
    </location>
</feature>
<evidence type="ECO:0000256" key="1">
    <source>
        <dbReference type="SAM" id="MobiDB-lite"/>
    </source>
</evidence>
<feature type="compositionally biased region" description="Basic and acidic residues" evidence="1">
    <location>
        <begin position="481"/>
        <end position="496"/>
    </location>
</feature>
<feature type="region of interest" description="Disordered" evidence="1">
    <location>
        <begin position="518"/>
        <end position="630"/>
    </location>
</feature>
<feature type="region of interest" description="Disordered" evidence="1">
    <location>
        <begin position="1235"/>
        <end position="1395"/>
    </location>
</feature>
<keyword evidence="4" id="KW-1185">Reference proteome</keyword>
<feature type="compositionally biased region" description="Polar residues" evidence="1">
    <location>
        <begin position="955"/>
        <end position="965"/>
    </location>
</feature>
<feature type="compositionally biased region" description="Basic and acidic residues" evidence="1">
    <location>
        <begin position="419"/>
        <end position="435"/>
    </location>
</feature>
<feature type="compositionally biased region" description="Polar residues" evidence="1">
    <location>
        <begin position="1331"/>
        <end position="1357"/>
    </location>
</feature>
<protein>
    <recommendedName>
        <fullName evidence="2">Telomeric single stranded DNA binding POT1/Cdc13 domain-containing protein</fullName>
    </recommendedName>
</protein>
<feature type="compositionally biased region" description="Basic and acidic residues" evidence="1">
    <location>
        <begin position="778"/>
        <end position="804"/>
    </location>
</feature>
<feature type="compositionally biased region" description="Polar residues" evidence="1">
    <location>
        <begin position="1465"/>
        <end position="1476"/>
    </location>
</feature>
<feature type="region of interest" description="Disordered" evidence="1">
    <location>
        <begin position="657"/>
        <end position="677"/>
    </location>
</feature>
<dbReference type="EMBL" id="JAKEKT020000023">
    <property type="protein sequence ID" value="KAL1644467.1"/>
    <property type="molecule type" value="Genomic_DNA"/>
</dbReference>
<feature type="compositionally biased region" description="Low complexity" evidence="1">
    <location>
        <begin position="545"/>
        <end position="557"/>
    </location>
</feature>
<sequence>MASVASERIPIATLHPSLPAPATKSITAVVTILWPYSSSTRTCALLLADPDFRLRRRRGQVRAQFFGDAAYAVAKSQLGIGDKVVLKLGGVQWLQSSGEEEVVRTPGKSVDWEVGFRDRLAMLVTRDGKQFANIQVERSTPEPEEVEEEEEAVLNTPSKIVGRFSAEGLRFNTWSSPAFLRHGRLSGESFSDYDIFADEDESKSRKRRRTSFKNIGVWTYAARTPSPEKGDAISVDEDGFASPSERVSASRPHAPALPETPESATNTLEEPAADEEQVLVPEPFPSNHTPLMAEHSRARPVEKEHMRENLKEQDDALYEQYLEETHEGQEEDTEIDVFPGEPEDEPAAQFSLQDAEDIQGDSDAESLPSVVTDTDVAAPSAAASIRIEESAGDTELESDDDGIEVLEMSSTQVIPGEQEVEHSENEGLEARRDNRAQAAPIRLSSTEEGTSEDEQLMARLPSDQQSGQPMGSNTMKQLIESGRDVAESHERLERPASDATQDFKMQLGKLEDRATLSALVRGKQGESTDLRSADIENQPAGVSGTTSSSSLAAVPAAPTMPPPVLLLPQPDDRTSKSPAGTPLIGPVNAPSTPQLQPVTSTALPLPSPFPSATEASSYMDAHPSSLPEQASTVADAGLEKQEDHVIRPATAISVAQASQEALEAVPSEPEEPKADQVAQMLDQAPNVPQEEPKLTIREETPHYFGLDGSVLSAVRAPRKGSHEKAESMDSQQESQAEHSIIGLPVEADTPDYPRRIIAPDSEQATKPMQDVAQSTVNEDLRTSRPQDSVAEEHGSPMLETEKHVPGGGFDIHPSGTDLPANEDTPLPAFEDDDWDMPDAAAATPSEAESTPRARNEGKANEKTPTSTPQKRMRDPSTSQAEKPPASSAVEIVDLGSDSSEEEGSSTDISAEAQLISPIVRQKPSADQEQAAGTDALLEELQLARPTPQVEAPPLTQANLSSSLGPPSTPQTRRKTRQHTQESASQHRETRQSTVETVSLADTSAPSTSQRRSLRSSQTSRTPRASQGASGVAARVAQRRRRTEVKDSECEWDSNASISTQRPSSPSIPSGSVVPEEFEPSAGLEPSQILGDLSQMEQRTREESLERPPVSPITPVALESTLEASPHASQGSVEDHQEAQNLRLQKELEGDSDEDLFADRSSSPFPELNFEWGTKKKDDQGERQHSSQEVFEPQAQSKQSSVLRDEFDKAGPIHSSMLQDDSSIIHAMRTSQFPFETLREEQITQSVGDDESQQTVRARSPPEQEEVVQESQVEDFAAPPNNHVEQSQITDDAPDTSQTPVVKHEQLEALRSSPPIEAALDSAKPAGRPQPLQESSIITPEASQYSTEASWKPSQLQPDAQKAHDSHFPPTPRLTQATRTTSSTSQATDTPTVTQLDVKQHLDDAATQDTAMTDEVVAVSHLLKSADTQTAVQPSVKQQQDYITSQDTVMTNDVAEISRSPKLTDDTTLIEPSQPQKSDAVAMTRSPKPADDTTLVEPSQSSLQTTATIKHTSPPPRHTFPSQQQLQESLSQGTRTSYSYFTSLVNLHSYINSPSQLVDILAVCTRPNKPPVRAAAGPRDYHTIFSITDASLLDLGDGNGGEGANDKTVRVQVFRPWKAALPELDVGDAVLLRGFAVRSSKKGAMLVSGEESAWCVFRYRGGPPAQSEPAVPDDKNGAANGRRSGDEQEESKNAKRKSTIMDSTRPIWADVMSGLWGAVAPSGQEEQEGDQPQQQQQQKDSSSEEKEGMDVDGPENGGEKATTTTSQRNHRHHHHRHYNPVSGAAKEEVHGPPVEYGDEERRRAWEMREWWVSGGGDGGAAVAAIAGGEVEEEAEKSGNVGEEPGRKEGEGESVVVVEENGEAEEEGGKQKKKEESISARDVFRSFL</sequence>
<feature type="compositionally biased region" description="Polar residues" evidence="1">
    <location>
        <begin position="762"/>
        <end position="777"/>
    </location>
</feature>
<dbReference type="Proteomes" id="UP001521184">
    <property type="component" value="Unassembled WGS sequence"/>
</dbReference>
<feature type="compositionally biased region" description="Basic and acidic residues" evidence="1">
    <location>
        <begin position="1132"/>
        <end position="1148"/>
    </location>
</feature>
<organism evidence="3 4">
    <name type="scientific">Diplodia intermedia</name>
    <dbReference type="NCBI Taxonomy" id="856260"/>
    <lineage>
        <taxon>Eukaryota</taxon>
        <taxon>Fungi</taxon>
        <taxon>Dikarya</taxon>
        <taxon>Ascomycota</taxon>
        <taxon>Pezizomycotina</taxon>
        <taxon>Dothideomycetes</taxon>
        <taxon>Dothideomycetes incertae sedis</taxon>
        <taxon>Botryosphaeriales</taxon>
        <taxon>Botryosphaeriaceae</taxon>
        <taxon>Diplodia</taxon>
    </lineage>
</organism>